<evidence type="ECO:0000256" key="2">
    <source>
        <dbReference type="ARBA" id="ARBA00022448"/>
    </source>
</evidence>
<evidence type="ECO:0000259" key="5">
    <source>
        <dbReference type="PROSITE" id="PS50893"/>
    </source>
</evidence>
<dbReference type="AlphaFoldDB" id="A0A2H0LQY6"/>
<dbReference type="CDD" id="cd10147">
    <property type="entry name" value="Wzt_C-like"/>
    <property type="match status" value="1"/>
</dbReference>
<dbReference type="InterPro" id="IPR003439">
    <property type="entry name" value="ABC_transporter-like_ATP-bd"/>
</dbReference>
<dbReference type="SUPFAM" id="SSF52540">
    <property type="entry name" value="P-loop containing nucleoside triphosphate hydrolases"/>
    <property type="match status" value="1"/>
</dbReference>
<dbReference type="GO" id="GO:0005524">
    <property type="term" value="F:ATP binding"/>
    <property type="evidence" value="ECO:0007669"/>
    <property type="project" value="UniProtKB-KW"/>
</dbReference>
<evidence type="ECO:0000256" key="4">
    <source>
        <dbReference type="ARBA" id="ARBA00022840"/>
    </source>
</evidence>
<dbReference type="PANTHER" id="PTHR46743:SF2">
    <property type="entry name" value="TEICHOIC ACIDS EXPORT ATP-BINDING PROTEIN TAGH"/>
    <property type="match status" value="1"/>
</dbReference>
<dbReference type="SMART" id="SM00382">
    <property type="entry name" value="AAA"/>
    <property type="match status" value="1"/>
</dbReference>
<dbReference type="CDD" id="cd03220">
    <property type="entry name" value="ABC_KpsT_Wzt"/>
    <property type="match status" value="1"/>
</dbReference>
<protein>
    <submittedName>
        <fullName evidence="6">ABC transporter ATP-binding protein</fullName>
    </submittedName>
</protein>
<gene>
    <name evidence="6" type="ORF">COV74_03185</name>
</gene>
<evidence type="ECO:0000313" key="6">
    <source>
        <dbReference type="EMBL" id="PIQ86849.1"/>
    </source>
</evidence>
<dbReference type="GO" id="GO:0140359">
    <property type="term" value="F:ABC-type transporter activity"/>
    <property type="evidence" value="ECO:0007669"/>
    <property type="project" value="InterPro"/>
</dbReference>
<dbReference type="EMBL" id="PCVY01000028">
    <property type="protein sequence ID" value="PIQ86849.1"/>
    <property type="molecule type" value="Genomic_DNA"/>
</dbReference>
<dbReference type="Proteomes" id="UP000230859">
    <property type="component" value="Unassembled WGS sequence"/>
</dbReference>
<dbReference type="InterPro" id="IPR050683">
    <property type="entry name" value="Bact_Polysacc_Export_ATP-bd"/>
</dbReference>
<name>A0A2H0LQY6_9BACT</name>
<dbReference type="Gene3D" id="3.40.50.300">
    <property type="entry name" value="P-loop containing nucleotide triphosphate hydrolases"/>
    <property type="match status" value="1"/>
</dbReference>
<dbReference type="InterPro" id="IPR029439">
    <property type="entry name" value="Wzt_C"/>
</dbReference>
<dbReference type="Pfam" id="PF14524">
    <property type="entry name" value="Wzt_C"/>
    <property type="match status" value="1"/>
</dbReference>
<evidence type="ECO:0000256" key="3">
    <source>
        <dbReference type="ARBA" id="ARBA00022741"/>
    </source>
</evidence>
<dbReference type="InterPro" id="IPR015860">
    <property type="entry name" value="ABC_transpr_TagH-like"/>
</dbReference>
<keyword evidence="3" id="KW-0547">Nucleotide-binding</keyword>
<evidence type="ECO:0000313" key="7">
    <source>
        <dbReference type="Proteomes" id="UP000230859"/>
    </source>
</evidence>
<dbReference type="InterPro" id="IPR027417">
    <property type="entry name" value="P-loop_NTPase"/>
</dbReference>
<dbReference type="Pfam" id="PF00005">
    <property type="entry name" value="ABC_tran"/>
    <property type="match status" value="1"/>
</dbReference>
<keyword evidence="2" id="KW-0813">Transport</keyword>
<comment type="caution">
    <text evidence="6">The sequence shown here is derived from an EMBL/GenBank/DDBJ whole genome shotgun (WGS) entry which is preliminary data.</text>
</comment>
<sequence>MSDVAIKITGVGKRYCIGAREPYYALRDIIAGTLRVPFRPKSKMTAASSNEVWAVKDISLEIKKGEILGIVGSNGAGKSTLLKILSRVTEPTEGHAEIQGRVGSLLEVGVGFHPELTGRENVYLNGAIIGMRKSEIDRQFDAIVDFSGVEKFIDTPVKRFSSGMYVRLAFSVAAHLHPEILLVDEVLAVGDFAFQKKCIDKVSAVAHSGRTVLFVSHNMSAIRNLCTSAVHLEQGRIKTIGLPENVIQQYLQKDDSQVKSTSVSLKDRHDRSGSGAVRAVDIKVSKAGDPQAPPQSGTDTHFEISYDSSSKQSLFRLRLVLNIVDTNGSVIFSCGTHYLEKNGFLDAPPRGKIVCLVKRLPLIPGKYWMNLAFKDDHGITDMIDRAGFFEVVDSGETGYSSFPAPKHGHVIVSQTFKLVLPSGQDFSQVIQ</sequence>
<dbReference type="Gene3D" id="2.70.50.60">
    <property type="entry name" value="abc- transporter (atp binding component) like domain"/>
    <property type="match status" value="1"/>
</dbReference>
<keyword evidence="4 6" id="KW-0067">ATP-binding</keyword>
<evidence type="ECO:0000256" key="1">
    <source>
        <dbReference type="ARBA" id="ARBA00005417"/>
    </source>
</evidence>
<proteinExistence type="inferred from homology"/>
<accession>A0A2H0LQY6</accession>
<dbReference type="GO" id="GO:0016887">
    <property type="term" value="F:ATP hydrolysis activity"/>
    <property type="evidence" value="ECO:0007669"/>
    <property type="project" value="InterPro"/>
</dbReference>
<feature type="domain" description="ABC transporter" evidence="5">
    <location>
        <begin position="38"/>
        <end position="259"/>
    </location>
</feature>
<dbReference type="GO" id="GO:0016020">
    <property type="term" value="C:membrane"/>
    <property type="evidence" value="ECO:0007669"/>
    <property type="project" value="InterPro"/>
</dbReference>
<dbReference type="PANTHER" id="PTHR46743">
    <property type="entry name" value="TEICHOIC ACIDS EXPORT ATP-BINDING PROTEIN TAGH"/>
    <property type="match status" value="1"/>
</dbReference>
<dbReference type="InterPro" id="IPR003593">
    <property type="entry name" value="AAA+_ATPase"/>
</dbReference>
<reference evidence="6 7" key="1">
    <citation type="submission" date="2017-09" db="EMBL/GenBank/DDBJ databases">
        <title>Depth-based differentiation of microbial function through sediment-hosted aquifers and enrichment of novel symbionts in the deep terrestrial subsurface.</title>
        <authorList>
            <person name="Probst A.J."/>
            <person name="Ladd B."/>
            <person name="Jarett J.K."/>
            <person name="Geller-Mcgrath D.E."/>
            <person name="Sieber C.M."/>
            <person name="Emerson J.B."/>
            <person name="Anantharaman K."/>
            <person name="Thomas B.C."/>
            <person name="Malmstrom R."/>
            <person name="Stieglmeier M."/>
            <person name="Klingl A."/>
            <person name="Woyke T."/>
            <person name="Ryan C.M."/>
            <person name="Banfield J.F."/>
        </authorList>
    </citation>
    <scope>NUCLEOTIDE SEQUENCE [LARGE SCALE GENOMIC DNA]</scope>
    <source>
        <strain evidence="6">CG11_big_fil_rev_8_21_14_0_20_45_26</strain>
    </source>
</reference>
<organism evidence="6 7">
    <name type="scientific">Candidatus Abzuiibacterium crystallinum</name>
    <dbReference type="NCBI Taxonomy" id="1974748"/>
    <lineage>
        <taxon>Bacteria</taxon>
        <taxon>Pseudomonadati</taxon>
        <taxon>Candidatus Omnitrophota</taxon>
        <taxon>Candidatus Abzuiibacterium</taxon>
    </lineage>
</organism>
<comment type="similarity">
    <text evidence="1">Belongs to the ABC transporter superfamily.</text>
</comment>
<dbReference type="PROSITE" id="PS50893">
    <property type="entry name" value="ABC_TRANSPORTER_2"/>
    <property type="match status" value="1"/>
</dbReference>